<evidence type="ECO:0000313" key="2">
    <source>
        <dbReference type="EMBL" id="GFH29285.1"/>
    </source>
</evidence>
<sequence>MGLLQGAVGSSSIRPNLFKDAHYVHARPQTSPAGTSSFLAPERRAPSCETAGSHLALFYHHEQIDALPKKAAHLVMPFKEQQPRRNLVTPADTPPALGP</sequence>
<name>A0A6A0A9F6_HAELA</name>
<organism evidence="2 3">
    <name type="scientific">Haematococcus lacustris</name>
    <name type="common">Green alga</name>
    <name type="synonym">Haematococcus pluvialis</name>
    <dbReference type="NCBI Taxonomy" id="44745"/>
    <lineage>
        <taxon>Eukaryota</taxon>
        <taxon>Viridiplantae</taxon>
        <taxon>Chlorophyta</taxon>
        <taxon>core chlorophytes</taxon>
        <taxon>Chlorophyceae</taxon>
        <taxon>CS clade</taxon>
        <taxon>Chlamydomonadales</taxon>
        <taxon>Haematococcaceae</taxon>
        <taxon>Haematococcus</taxon>
    </lineage>
</organism>
<reference evidence="2 3" key="1">
    <citation type="submission" date="2020-02" db="EMBL/GenBank/DDBJ databases">
        <title>Draft genome sequence of Haematococcus lacustris strain NIES-144.</title>
        <authorList>
            <person name="Morimoto D."/>
            <person name="Nakagawa S."/>
            <person name="Yoshida T."/>
            <person name="Sawayama S."/>
        </authorList>
    </citation>
    <scope>NUCLEOTIDE SEQUENCE [LARGE SCALE GENOMIC DNA]</scope>
    <source>
        <strain evidence="2 3">NIES-144</strain>
    </source>
</reference>
<feature type="region of interest" description="Disordered" evidence="1">
    <location>
        <begin position="80"/>
        <end position="99"/>
    </location>
</feature>
<gene>
    <name evidence="2" type="ORF">HaLaN_27921</name>
</gene>
<comment type="caution">
    <text evidence="2">The sequence shown here is derived from an EMBL/GenBank/DDBJ whole genome shotgun (WGS) entry which is preliminary data.</text>
</comment>
<dbReference type="AlphaFoldDB" id="A0A6A0A9F6"/>
<accession>A0A6A0A9F6</accession>
<feature type="non-terminal residue" evidence="2">
    <location>
        <position position="1"/>
    </location>
</feature>
<protein>
    <submittedName>
        <fullName evidence="2">Uncharacterized protein</fullName>
    </submittedName>
</protein>
<dbReference type="EMBL" id="BLLF01004273">
    <property type="protein sequence ID" value="GFH29285.1"/>
    <property type="molecule type" value="Genomic_DNA"/>
</dbReference>
<proteinExistence type="predicted"/>
<dbReference type="Proteomes" id="UP000485058">
    <property type="component" value="Unassembled WGS sequence"/>
</dbReference>
<evidence type="ECO:0000313" key="3">
    <source>
        <dbReference type="Proteomes" id="UP000485058"/>
    </source>
</evidence>
<evidence type="ECO:0000256" key="1">
    <source>
        <dbReference type="SAM" id="MobiDB-lite"/>
    </source>
</evidence>
<feature type="non-terminal residue" evidence="2">
    <location>
        <position position="99"/>
    </location>
</feature>
<keyword evidence="3" id="KW-1185">Reference proteome</keyword>